<accession>A0A0D3CJS3</accession>
<dbReference type="Gene3D" id="3.30.890.10">
    <property type="entry name" value="Methyl-cpg-binding Protein 2, Chain A"/>
    <property type="match status" value="1"/>
</dbReference>
<feature type="transmembrane region" description="Helical" evidence="8">
    <location>
        <begin position="14"/>
        <end position="32"/>
    </location>
</feature>
<feature type="compositionally biased region" description="Basic and acidic residues" evidence="7">
    <location>
        <begin position="420"/>
        <end position="432"/>
    </location>
</feature>
<dbReference type="Proteomes" id="UP000032141">
    <property type="component" value="Chromosome C5"/>
</dbReference>
<dbReference type="SUPFAM" id="SSF54171">
    <property type="entry name" value="DNA-binding domain"/>
    <property type="match status" value="1"/>
</dbReference>
<feature type="region of interest" description="Disordered" evidence="7">
    <location>
        <begin position="395"/>
        <end position="475"/>
    </location>
</feature>
<dbReference type="HOGENOM" id="CLU_542483_0_0_1"/>
<reference evidence="10" key="2">
    <citation type="submission" date="2015-03" db="UniProtKB">
        <authorList>
            <consortium name="EnsemblPlants"/>
        </authorList>
    </citation>
    <scope>IDENTIFICATION</scope>
</reference>
<evidence type="ECO:0000256" key="6">
    <source>
        <dbReference type="ARBA" id="ARBA00023242"/>
    </source>
</evidence>
<keyword evidence="11" id="KW-1185">Reference proteome</keyword>
<dbReference type="eggNOG" id="KOG4675">
    <property type="taxonomic scope" value="Eukaryota"/>
</dbReference>
<dbReference type="GO" id="GO:0003677">
    <property type="term" value="F:DNA binding"/>
    <property type="evidence" value="ECO:0007669"/>
    <property type="project" value="UniProtKB-KW"/>
</dbReference>
<organism evidence="10 11">
    <name type="scientific">Brassica oleracea var. oleracea</name>
    <dbReference type="NCBI Taxonomy" id="109376"/>
    <lineage>
        <taxon>Eukaryota</taxon>
        <taxon>Viridiplantae</taxon>
        <taxon>Streptophyta</taxon>
        <taxon>Embryophyta</taxon>
        <taxon>Tracheophyta</taxon>
        <taxon>Spermatophyta</taxon>
        <taxon>Magnoliopsida</taxon>
        <taxon>eudicotyledons</taxon>
        <taxon>Gunneridae</taxon>
        <taxon>Pentapetalae</taxon>
        <taxon>rosids</taxon>
        <taxon>malvids</taxon>
        <taxon>Brassicales</taxon>
        <taxon>Brassicaceae</taxon>
        <taxon>Brassiceae</taxon>
        <taxon>Brassica</taxon>
    </lineage>
</organism>
<dbReference type="Pfam" id="PF13041">
    <property type="entry name" value="PPR_2"/>
    <property type="match status" value="1"/>
</dbReference>
<dbReference type="PANTHER" id="PTHR33729">
    <property type="entry name" value="METHYL-CPG BINDING DOMAIN CONTAINING PROTEIN, EXPRESSED"/>
    <property type="match status" value="1"/>
</dbReference>
<evidence type="ECO:0000256" key="7">
    <source>
        <dbReference type="SAM" id="MobiDB-lite"/>
    </source>
</evidence>
<evidence type="ECO:0000259" key="9">
    <source>
        <dbReference type="Pfam" id="PF01429"/>
    </source>
</evidence>
<evidence type="ECO:0000313" key="11">
    <source>
        <dbReference type="Proteomes" id="UP000032141"/>
    </source>
</evidence>
<feature type="domain" description="MBD" evidence="9">
    <location>
        <begin position="362"/>
        <end position="408"/>
    </location>
</feature>
<dbReference type="InterPro" id="IPR011990">
    <property type="entry name" value="TPR-like_helical_dom_sf"/>
</dbReference>
<feature type="compositionally biased region" description="Basic and acidic residues" evidence="7">
    <location>
        <begin position="460"/>
        <end position="475"/>
    </location>
</feature>
<keyword evidence="8" id="KW-0812">Transmembrane</keyword>
<dbReference type="Gene3D" id="1.25.40.10">
    <property type="entry name" value="Tetratricopeptide repeat domain"/>
    <property type="match status" value="1"/>
</dbReference>
<keyword evidence="4" id="KW-0238">DNA-binding</keyword>
<dbReference type="EnsemblPlants" id="Bo5g126640.1">
    <property type="protein sequence ID" value="Bo5g126640.1"/>
    <property type="gene ID" value="Bo5g126640"/>
</dbReference>
<keyword evidence="5" id="KW-0804">Transcription</keyword>
<evidence type="ECO:0000256" key="5">
    <source>
        <dbReference type="ARBA" id="ARBA00023163"/>
    </source>
</evidence>
<evidence type="ECO:0000256" key="4">
    <source>
        <dbReference type="ARBA" id="ARBA00023125"/>
    </source>
</evidence>
<keyword evidence="3" id="KW-0805">Transcription regulation</keyword>
<dbReference type="eggNOG" id="KOG4197">
    <property type="taxonomic scope" value="Eukaryota"/>
</dbReference>
<sequence>DKQAEPTTNNIPKFFSRLAFISVVTIFFFSDESNPPPRLSLCEIVKSFFLVAFFFLNFLLPLFLRDCNNNKMGTEDEIVSVELPAPSSWKKLESAVVSPSRRYSSTVSAAEPLSLTAFGLSYLSRRRILFSRHCINPSFVDSIRYHGSTAKDDAAPFVSVYRLLIDNLIKAKRLEMALTLLEESATLVSYGSTYNMFAFRLFSEMTKKGVSPDMQTFCSLVKGLFRDRKISEALLLPDFVSHMLDGASDAEHPTQNLKLPRLGASDNVLGRSPRACGGIGFLGPKSLETASMLHKAEKTVDIEEVGVIHRSFNNHPVPGTLSGNEPAEALIRRKVWTKWSEDNNFYEAVITQYSAVEFFPNKAKKTEIVFVSPTGEEFSNRKQLEQYLKSHPGSPAIAEFDWTTNKEPLKKRGRTKSSGSKKDTDEGEKPEGGVENSNVQEEDSEMTHPKENENLNVKDSFGEIEKADDMVSEEKDNVRSRSYSIALHCPASVSLSNYYLEDT</sequence>
<dbReference type="CDD" id="cd04508">
    <property type="entry name" value="Tudor_SF"/>
    <property type="match status" value="1"/>
</dbReference>
<dbReference type="AlphaFoldDB" id="A0A0D3CJS3"/>
<dbReference type="Pfam" id="PF01429">
    <property type="entry name" value="MBD"/>
    <property type="match status" value="1"/>
</dbReference>
<feature type="transmembrane region" description="Helical" evidence="8">
    <location>
        <begin position="44"/>
        <end position="64"/>
    </location>
</feature>
<keyword evidence="2" id="KW-0677">Repeat</keyword>
<comment type="subcellular location">
    <subcellularLocation>
        <location evidence="1">Nucleus</location>
    </subcellularLocation>
</comment>
<evidence type="ECO:0000256" key="8">
    <source>
        <dbReference type="SAM" id="Phobius"/>
    </source>
</evidence>
<keyword evidence="6" id="KW-0539">Nucleus</keyword>
<dbReference type="Gramene" id="Bo5g126640.1">
    <property type="protein sequence ID" value="Bo5g126640.1"/>
    <property type="gene ID" value="Bo5g126640"/>
</dbReference>
<dbReference type="InterPro" id="IPR039622">
    <property type="entry name" value="MBD10/11"/>
</dbReference>
<reference evidence="10 11" key="1">
    <citation type="journal article" date="2014" name="Genome Biol.">
        <title>Transcriptome and methylome profiling reveals relics of genome dominance in the mesopolyploid Brassica oleracea.</title>
        <authorList>
            <person name="Parkin I.A."/>
            <person name="Koh C."/>
            <person name="Tang H."/>
            <person name="Robinson S.J."/>
            <person name="Kagale S."/>
            <person name="Clarke W.E."/>
            <person name="Town C.D."/>
            <person name="Nixon J."/>
            <person name="Krishnakumar V."/>
            <person name="Bidwell S.L."/>
            <person name="Denoeud F."/>
            <person name="Belcram H."/>
            <person name="Links M.G."/>
            <person name="Just J."/>
            <person name="Clarke C."/>
            <person name="Bender T."/>
            <person name="Huebert T."/>
            <person name="Mason A.S."/>
            <person name="Pires J.C."/>
            <person name="Barker G."/>
            <person name="Moore J."/>
            <person name="Walley P.G."/>
            <person name="Manoli S."/>
            <person name="Batley J."/>
            <person name="Edwards D."/>
            <person name="Nelson M.N."/>
            <person name="Wang X."/>
            <person name="Paterson A.H."/>
            <person name="King G."/>
            <person name="Bancroft I."/>
            <person name="Chalhoub B."/>
            <person name="Sharpe A.G."/>
        </authorList>
    </citation>
    <scope>NUCLEOTIDE SEQUENCE</scope>
    <source>
        <strain evidence="10 11">cv. TO1000</strain>
    </source>
</reference>
<proteinExistence type="predicted"/>
<dbReference type="InterPro" id="IPR001739">
    <property type="entry name" value="Methyl_CpG_DNA-bd"/>
</dbReference>
<evidence type="ECO:0000256" key="2">
    <source>
        <dbReference type="ARBA" id="ARBA00022737"/>
    </source>
</evidence>
<dbReference type="InterPro" id="IPR002885">
    <property type="entry name" value="PPR_rpt"/>
</dbReference>
<keyword evidence="8" id="KW-0472">Membrane</keyword>
<name>A0A0D3CJS3_BRAOL</name>
<evidence type="ECO:0000256" key="1">
    <source>
        <dbReference type="ARBA" id="ARBA00004123"/>
    </source>
</evidence>
<evidence type="ECO:0000313" key="10">
    <source>
        <dbReference type="EnsemblPlants" id="Bo5g126640.1"/>
    </source>
</evidence>
<keyword evidence="8" id="KW-1133">Transmembrane helix</keyword>
<dbReference type="GO" id="GO:0005634">
    <property type="term" value="C:nucleus"/>
    <property type="evidence" value="ECO:0007669"/>
    <property type="project" value="UniProtKB-SubCell"/>
</dbReference>
<protein>
    <recommendedName>
        <fullName evidence="9">MBD domain-containing protein</fullName>
    </recommendedName>
</protein>
<evidence type="ECO:0000256" key="3">
    <source>
        <dbReference type="ARBA" id="ARBA00023015"/>
    </source>
</evidence>
<dbReference type="PANTHER" id="PTHR33729:SF6">
    <property type="entry name" value="METHYL-CPG-BINDING DOMAIN-CONTAINING PROTEIN 11"/>
    <property type="match status" value="1"/>
</dbReference>
<dbReference type="InterPro" id="IPR016177">
    <property type="entry name" value="DNA-bd_dom_sf"/>
</dbReference>